<dbReference type="Proteomes" id="UP000244677">
    <property type="component" value="Chromosome"/>
</dbReference>
<evidence type="ECO:0000256" key="1">
    <source>
        <dbReference type="SAM" id="Coils"/>
    </source>
</evidence>
<dbReference type="AlphaFoldDB" id="A0A2S1LJL1"/>
<evidence type="ECO:0008006" key="4">
    <source>
        <dbReference type="Google" id="ProtNLM"/>
    </source>
</evidence>
<organism evidence="2 3">
    <name type="scientific">Flavobacterium kingsejongi</name>
    <dbReference type="NCBI Taxonomy" id="1678728"/>
    <lineage>
        <taxon>Bacteria</taxon>
        <taxon>Pseudomonadati</taxon>
        <taxon>Bacteroidota</taxon>
        <taxon>Flavobacteriia</taxon>
        <taxon>Flavobacteriales</taxon>
        <taxon>Flavobacteriaceae</taxon>
        <taxon>Flavobacterium</taxon>
    </lineage>
</organism>
<dbReference type="RefSeq" id="WP_108735603.1">
    <property type="nucleotide sequence ID" value="NZ_CP020919.1"/>
</dbReference>
<proteinExistence type="predicted"/>
<reference evidence="2 3" key="1">
    <citation type="submission" date="2017-04" db="EMBL/GenBank/DDBJ databases">
        <title>Complete genome sequence of Flavobacterium kingsejong AJ004.</title>
        <authorList>
            <person name="Lee P.C."/>
        </authorList>
    </citation>
    <scope>NUCLEOTIDE SEQUENCE [LARGE SCALE GENOMIC DNA]</scope>
    <source>
        <strain evidence="2 3">AJ004</strain>
    </source>
</reference>
<evidence type="ECO:0000313" key="3">
    <source>
        <dbReference type="Proteomes" id="UP000244677"/>
    </source>
</evidence>
<accession>A0A2S1LJL1</accession>
<feature type="coiled-coil region" evidence="1">
    <location>
        <begin position="36"/>
        <end position="63"/>
    </location>
</feature>
<keyword evidence="1" id="KW-0175">Coiled coil</keyword>
<protein>
    <recommendedName>
        <fullName evidence="4">Outer membrane protein beta-barrel domain-containing protein</fullName>
    </recommendedName>
</protein>
<evidence type="ECO:0000313" key="2">
    <source>
        <dbReference type="EMBL" id="AWG23938.1"/>
    </source>
</evidence>
<name>A0A2S1LJL1_9FLAO</name>
<sequence>MRNLTVYLSIFLCLFLTKIYAQDFETRAKTIGDKIESITKEEKAALKEEIDAINQQLESGKITAQAAEQSKKDAAVKRAESIERRVALEESKLTALVKNKVDGTLVDSTKSKKHSFTFNYDSKKKDSVRVYSRTTSQLVFALGANNLATDGAIANSDFRYWGSHFYEWGISYNTRLLKNNNLLHVKYGLSLQYNNLRATDNRFFVENGDQTNLETSAIHLKDSRLRNVNLVVPVYLEFDFGKKEVKGDKTYFKIQQGFRLGLGGFAGANIKTKQILDYEINGNDVEERTRGSFNTNDFVYGLGAYVGYKSTSLYLKYDLNPLFENNTVDQNNISLGLRFDFN</sequence>
<dbReference type="KEGG" id="fki:FK004_01225"/>
<dbReference type="EMBL" id="CP020919">
    <property type="protein sequence ID" value="AWG23938.1"/>
    <property type="molecule type" value="Genomic_DNA"/>
</dbReference>
<keyword evidence="3" id="KW-1185">Reference proteome</keyword>
<gene>
    <name evidence="2" type="ORF">FK004_01225</name>
</gene>
<dbReference type="OrthoDB" id="1466811at2"/>